<dbReference type="InterPro" id="IPR009061">
    <property type="entry name" value="DNA-bd_dom_put_sf"/>
</dbReference>
<dbReference type="Proteomes" id="UP000194420">
    <property type="component" value="Unassembled WGS sequence"/>
</dbReference>
<gene>
    <name evidence="1" type="ORF">SAMN06297468_2508</name>
</gene>
<dbReference type="SUPFAM" id="SSF46955">
    <property type="entry name" value="Putative DNA-binding domain"/>
    <property type="match status" value="1"/>
</dbReference>
<evidence type="ECO:0000313" key="1">
    <source>
        <dbReference type="EMBL" id="SMQ74276.1"/>
    </source>
</evidence>
<protein>
    <submittedName>
        <fullName evidence="1">Transcriptional regulator, AlpA family</fullName>
    </submittedName>
</protein>
<reference evidence="2" key="1">
    <citation type="submission" date="2017-04" db="EMBL/GenBank/DDBJ databases">
        <authorList>
            <person name="Varghese N."/>
            <person name="Submissions S."/>
        </authorList>
    </citation>
    <scope>NUCLEOTIDE SEQUENCE [LARGE SCALE GENOMIC DNA]</scope>
</reference>
<evidence type="ECO:0000313" key="2">
    <source>
        <dbReference type="Proteomes" id="UP000194420"/>
    </source>
</evidence>
<dbReference type="AlphaFoldDB" id="A0A1Y6FIQ8"/>
<dbReference type="Pfam" id="PF05930">
    <property type="entry name" value="Phage_AlpA"/>
    <property type="match status" value="1"/>
</dbReference>
<dbReference type="RefSeq" id="WP_234990072.1">
    <property type="nucleotide sequence ID" value="NZ_FXWG01000003.1"/>
</dbReference>
<proteinExistence type="predicted"/>
<keyword evidence="2" id="KW-1185">Reference proteome</keyword>
<sequence length="60" mass="6929">MQFLTPKQVCAKIALSRATLDRMVADGRFPTPIRLTERRLAYEAHLVEAWMAQQVERENA</sequence>
<dbReference type="Gene3D" id="1.10.238.160">
    <property type="match status" value="1"/>
</dbReference>
<organism evidence="1 2">
    <name type="scientific">Altererythrobacter xiamenensis</name>
    <dbReference type="NCBI Taxonomy" id="1316679"/>
    <lineage>
        <taxon>Bacteria</taxon>
        <taxon>Pseudomonadati</taxon>
        <taxon>Pseudomonadota</taxon>
        <taxon>Alphaproteobacteria</taxon>
        <taxon>Sphingomonadales</taxon>
        <taxon>Erythrobacteraceae</taxon>
        <taxon>Altererythrobacter</taxon>
    </lineage>
</organism>
<accession>A0A1Y6FIQ8</accession>
<dbReference type="InterPro" id="IPR010260">
    <property type="entry name" value="AlpA"/>
</dbReference>
<name>A0A1Y6FIQ8_9SPHN</name>
<dbReference type="EMBL" id="FXWG01000003">
    <property type="protein sequence ID" value="SMQ74276.1"/>
    <property type="molecule type" value="Genomic_DNA"/>
</dbReference>